<keyword evidence="1" id="KW-0472">Membrane</keyword>
<keyword evidence="1" id="KW-0812">Transmembrane</keyword>
<proteinExistence type="predicted"/>
<evidence type="ECO:0000313" key="3">
    <source>
        <dbReference type="Proteomes" id="UP000324222"/>
    </source>
</evidence>
<dbReference type="AlphaFoldDB" id="A0A5B7GL73"/>
<comment type="caution">
    <text evidence="2">The sequence shown here is derived from an EMBL/GenBank/DDBJ whole genome shotgun (WGS) entry which is preliminary data.</text>
</comment>
<accession>A0A5B7GL73</accession>
<evidence type="ECO:0000256" key="1">
    <source>
        <dbReference type="SAM" id="Phobius"/>
    </source>
</evidence>
<protein>
    <submittedName>
        <fullName evidence="2">Uncharacterized protein</fullName>
    </submittedName>
</protein>
<reference evidence="2 3" key="1">
    <citation type="submission" date="2019-05" db="EMBL/GenBank/DDBJ databases">
        <title>Another draft genome of Portunus trituberculatus and its Hox gene families provides insights of decapod evolution.</title>
        <authorList>
            <person name="Jeong J.-H."/>
            <person name="Song I."/>
            <person name="Kim S."/>
            <person name="Choi T."/>
            <person name="Kim D."/>
            <person name="Ryu S."/>
            <person name="Kim W."/>
        </authorList>
    </citation>
    <scope>NUCLEOTIDE SEQUENCE [LARGE SCALE GENOMIC DNA]</scope>
    <source>
        <tissue evidence="2">Muscle</tissue>
    </source>
</reference>
<dbReference type="EMBL" id="VSRR010015436">
    <property type="protein sequence ID" value="MPC58175.1"/>
    <property type="molecule type" value="Genomic_DNA"/>
</dbReference>
<feature type="transmembrane region" description="Helical" evidence="1">
    <location>
        <begin position="12"/>
        <end position="38"/>
    </location>
</feature>
<name>A0A5B7GL73_PORTR</name>
<evidence type="ECO:0000313" key="2">
    <source>
        <dbReference type="EMBL" id="MPC58175.1"/>
    </source>
</evidence>
<organism evidence="2 3">
    <name type="scientific">Portunus trituberculatus</name>
    <name type="common">Swimming crab</name>
    <name type="synonym">Neptunus trituberculatus</name>
    <dbReference type="NCBI Taxonomy" id="210409"/>
    <lineage>
        <taxon>Eukaryota</taxon>
        <taxon>Metazoa</taxon>
        <taxon>Ecdysozoa</taxon>
        <taxon>Arthropoda</taxon>
        <taxon>Crustacea</taxon>
        <taxon>Multicrustacea</taxon>
        <taxon>Malacostraca</taxon>
        <taxon>Eumalacostraca</taxon>
        <taxon>Eucarida</taxon>
        <taxon>Decapoda</taxon>
        <taxon>Pleocyemata</taxon>
        <taxon>Brachyura</taxon>
        <taxon>Eubrachyura</taxon>
        <taxon>Portunoidea</taxon>
        <taxon>Portunidae</taxon>
        <taxon>Portuninae</taxon>
        <taxon>Portunus</taxon>
    </lineage>
</organism>
<keyword evidence="3" id="KW-1185">Reference proteome</keyword>
<sequence length="43" mass="4543">MFHSVEGVNLVIAWFLVACQSNGAIAVLVCVCVCVCVCNSARL</sequence>
<dbReference type="Proteomes" id="UP000324222">
    <property type="component" value="Unassembled WGS sequence"/>
</dbReference>
<keyword evidence="1" id="KW-1133">Transmembrane helix</keyword>
<gene>
    <name evidence="2" type="ORF">E2C01_052170</name>
</gene>